<proteinExistence type="predicted"/>
<reference evidence="2 3" key="1">
    <citation type="submission" date="2023-01" db="EMBL/GenBank/DDBJ databases">
        <title>Cultivation and genomic characterization of new, ubiquitous marine nitrite-oxidizing bacteria from the Nitrospirales.</title>
        <authorList>
            <person name="Mueller A.J."/>
            <person name="Daebeler A."/>
            <person name="Herbold C.W."/>
            <person name="Kirkegaard R.H."/>
            <person name="Daims H."/>
        </authorList>
    </citation>
    <scope>NUCLEOTIDE SEQUENCE [LARGE SCALE GENOMIC DNA]</scope>
    <source>
        <strain evidence="2 3">VA</strain>
    </source>
</reference>
<feature type="transmembrane region" description="Helical" evidence="1">
    <location>
        <begin position="20"/>
        <end position="42"/>
    </location>
</feature>
<name>A0AA96GLI9_9BACT</name>
<gene>
    <name evidence="2" type="ORF">PP769_08455</name>
</gene>
<accession>A0AA96GLI9</accession>
<dbReference type="EMBL" id="CP116967">
    <property type="protein sequence ID" value="WNM59771.1"/>
    <property type="molecule type" value="Genomic_DNA"/>
</dbReference>
<dbReference type="AlphaFoldDB" id="A0AA96GLI9"/>
<keyword evidence="1" id="KW-1133">Transmembrane helix</keyword>
<dbReference type="Pfam" id="PF04964">
    <property type="entry name" value="Flp_Fap"/>
    <property type="match status" value="1"/>
</dbReference>
<keyword evidence="1" id="KW-0812">Transmembrane</keyword>
<dbReference type="RefSeq" id="WP_312646613.1">
    <property type="nucleotide sequence ID" value="NZ_CP116967.1"/>
</dbReference>
<keyword evidence="1" id="KW-0472">Membrane</keyword>
<dbReference type="Proteomes" id="UP001302719">
    <property type="component" value="Chromosome"/>
</dbReference>
<evidence type="ECO:0000313" key="2">
    <source>
        <dbReference type="EMBL" id="WNM59771.1"/>
    </source>
</evidence>
<keyword evidence="3" id="KW-1185">Reference proteome</keyword>
<dbReference type="InterPro" id="IPR007047">
    <property type="entry name" value="Flp_Fap"/>
</dbReference>
<dbReference type="KEGG" id="nall:PP769_08455"/>
<sequence length="57" mass="5702">MVNQVMRFVNDDEGATAIEYGLLAALIAAVIVTAVTAVGTALSGTFTTISTSVAAPS</sequence>
<evidence type="ECO:0000313" key="3">
    <source>
        <dbReference type="Proteomes" id="UP001302719"/>
    </source>
</evidence>
<evidence type="ECO:0000256" key="1">
    <source>
        <dbReference type="SAM" id="Phobius"/>
    </source>
</evidence>
<protein>
    <submittedName>
        <fullName evidence="2">Flp family type IVb pilin</fullName>
    </submittedName>
</protein>
<organism evidence="2 3">
    <name type="scientific">Candidatus Nitrospira allomarina</name>
    <dbReference type="NCBI Taxonomy" id="3020900"/>
    <lineage>
        <taxon>Bacteria</taxon>
        <taxon>Pseudomonadati</taxon>
        <taxon>Nitrospirota</taxon>
        <taxon>Nitrospiria</taxon>
        <taxon>Nitrospirales</taxon>
        <taxon>Nitrospiraceae</taxon>
        <taxon>Nitrospira</taxon>
    </lineage>
</organism>